<dbReference type="SUPFAM" id="SSF56112">
    <property type="entry name" value="Protein kinase-like (PK-like)"/>
    <property type="match status" value="1"/>
</dbReference>
<dbReference type="Proteomes" id="UP001176429">
    <property type="component" value="Unassembled WGS sequence"/>
</dbReference>
<accession>A0ABT9BE11</accession>
<keyword evidence="3" id="KW-1185">Reference proteome</keyword>
<gene>
    <name evidence="2" type="ORF">Q5H93_08415</name>
</gene>
<evidence type="ECO:0000313" key="2">
    <source>
        <dbReference type="EMBL" id="MDO7874753.1"/>
    </source>
</evidence>
<evidence type="ECO:0000259" key="1">
    <source>
        <dbReference type="Pfam" id="PF01636"/>
    </source>
</evidence>
<reference evidence="2" key="1">
    <citation type="submission" date="2023-07" db="EMBL/GenBank/DDBJ databases">
        <authorList>
            <person name="Kim M.K."/>
        </authorList>
    </citation>
    <scope>NUCLEOTIDE SEQUENCE</scope>
    <source>
        <strain evidence="2">ASUV-10-1</strain>
    </source>
</reference>
<dbReference type="InterPro" id="IPR002575">
    <property type="entry name" value="Aminoglycoside_PTrfase"/>
</dbReference>
<proteinExistence type="predicted"/>
<dbReference type="Gene3D" id="3.90.1200.10">
    <property type="match status" value="1"/>
</dbReference>
<dbReference type="InterPro" id="IPR011009">
    <property type="entry name" value="Kinase-like_dom_sf"/>
</dbReference>
<comment type="caution">
    <text evidence="2">The sequence shown here is derived from an EMBL/GenBank/DDBJ whole genome shotgun (WGS) entry which is preliminary data.</text>
</comment>
<evidence type="ECO:0000313" key="3">
    <source>
        <dbReference type="Proteomes" id="UP001176429"/>
    </source>
</evidence>
<feature type="domain" description="Aminoglycoside phosphotransferase" evidence="1">
    <location>
        <begin position="123"/>
        <end position="257"/>
    </location>
</feature>
<protein>
    <submittedName>
        <fullName evidence="2">Phosphotransferase</fullName>
    </submittedName>
</protein>
<dbReference type="EMBL" id="JAUQSY010000005">
    <property type="protein sequence ID" value="MDO7874753.1"/>
    <property type="molecule type" value="Genomic_DNA"/>
</dbReference>
<sequence>MRLTLPDLHLYLLDKGFLETASLLRGDYLATQMQTRNLIFRVTRREAPSLFIKQLISFDSNNTYVLQKDATCLWLIKNHPAFTQLATYVPGYFGFDAEKQVLVTEYMADAHNLEDYVRQHGGQLPPALADELVNLLASYHFPLDSAVLSSRSVQFFPQQPPWVLTLAEPDPGTQQALLTTSQAPNPALTAVQSSPDFKAALAALRAEWTRTSLIHGDLKWVNLLRQATPEGGEQLRVIDWEIADIGDPLWDVAGVWQGFITNIIFYDPVVGAATFSLVPGMGLPELQAAWPLMDRFWQQYLNRTGADPAAAPALLEKTLRYTAARLIQTAIEQNMAWPALQPGATKLLQASYVLFQGLPMVLSHFATATVALPA</sequence>
<dbReference type="Pfam" id="PF01636">
    <property type="entry name" value="APH"/>
    <property type="match status" value="1"/>
</dbReference>
<name>A0ABT9BE11_9BACT</name>
<organism evidence="2 3">
    <name type="scientific">Hymenobacter aranciens</name>
    <dbReference type="NCBI Taxonomy" id="3063996"/>
    <lineage>
        <taxon>Bacteria</taxon>
        <taxon>Pseudomonadati</taxon>
        <taxon>Bacteroidota</taxon>
        <taxon>Cytophagia</taxon>
        <taxon>Cytophagales</taxon>
        <taxon>Hymenobacteraceae</taxon>
        <taxon>Hymenobacter</taxon>
    </lineage>
</organism>
<dbReference type="RefSeq" id="WP_305006069.1">
    <property type="nucleotide sequence ID" value="NZ_JAUQSY010000005.1"/>
</dbReference>